<comment type="caution">
    <text evidence="2">The sequence shown here is derived from an EMBL/GenBank/DDBJ whole genome shotgun (WGS) entry which is preliminary data.</text>
</comment>
<reference evidence="2" key="1">
    <citation type="submission" date="2021-03" db="EMBL/GenBank/DDBJ databases">
        <authorList>
            <person name="Tagirdzhanova G."/>
        </authorList>
    </citation>
    <scope>NUCLEOTIDE SEQUENCE</scope>
</reference>
<sequence length="72" mass="7818">MSDHDVNNDEAFHEIDQDNQDTPDNGTISGENVLTTDAVILIADTEDAADVPGFESVDGVSGAMIWRVLWDL</sequence>
<keyword evidence="3" id="KW-1185">Reference proteome</keyword>
<feature type="compositionally biased region" description="Basic and acidic residues" evidence="1">
    <location>
        <begin position="1"/>
        <end position="16"/>
    </location>
</feature>
<proteinExistence type="predicted"/>
<organism evidence="2 3">
    <name type="scientific">Alectoria fallacina</name>
    <dbReference type="NCBI Taxonomy" id="1903189"/>
    <lineage>
        <taxon>Eukaryota</taxon>
        <taxon>Fungi</taxon>
        <taxon>Dikarya</taxon>
        <taxon>Ascomycota</taxon>
        <taxon>Pezizomycotina</taxon>
        <taxon>Lecanoromycetes</taxon>
        <taxon>OSLEUM clade</taxon>
        <taxon>Lecanoromycetidae</taxon>
        <taxon>Lecanorales</taxon>
        <taxon>Lecanorineae</taxon>
        <taxon>Parmeliaceae</taxon>
        <taxon>Alectoria</taxon>
    </lineage>
</organism>
<name>A0A8H3IN63_9LECA</name>
<feature type="region of interest" description="Disordered" evidence="1">
    <location>
        <begin position="1"/>
        <end position="30"/>
    </location>
</feature>
<evidence type="ECO:0000313" key="2">
    <source>
        <dbReference type="EMBL" id="CAF9925223.1"/>
    </source>
</evidence>
<dbReference type="AlphaFoldDB" id="A0A8H3IN63"/>
<protein>
    <submittedName>
        <fullName evidence="2">Uncharacterized protein</fullName>
    </submittedName>
</protein>
<evidence type="ECO:0000256" key="1">
    <source>
        <dbReference type="SAM" id="MobiDB-lite"/>
    </source>
</evidence>
<dbReference type="EMBL" id="CAJPDR010000201">
    <property type="protein sequence ID" value="CAF9925223.1"/>
    <property type="molecule type" value="Genomic_DNA"/>
</dbReference>
<dbReference type="Proteomes" id="UP000664203">
    <property type="component" value="Unassembled WGS sequence"/>
</dbReference>
<feature type="compositionally biased region" description="Polar residues" evidence="1">
    <location>
        <begin position="20"/>
        <end position="30"/>
    </location>
</feature>
<gene>
    <name evidence="2" type="ORF">ALECFALPRED_003094</name>
</gene>
<accession>A0A8H3IN63</accession>
<evidence type="ECO:0000313" key="3">
    <source>
        <dbReference type="Proteomes" id="UP000664203"/>
    </source>
</evidence>